<dbReference type="EMBL" id="CAUOFW020002494">
    <property type="protein sequence ID" value="CAK9154117.1"/>
    <property type="molecule type" value="Genomic_DNA"/>
</dbReference>
<gene>
    <name evidence="1" type="ORF">ILEXP_LOCUS22424</name>
    <name evidence="2" type="ORF">ILEXP_LOCUS22435</name>
</gene>
<comment type="caution">
    <text evidence="1">The sequence shown here is derived from an EMBL/GenBank/DDBJ whole genome shotgun (WGS) entry which is preliminary data.</text>
</comment>
<evidence type="ECO:0000313" key="2">
    <source>
        <dbReference type="EMBL" id="CAK9154129.1"/>
    </source>
</evidence>
<name>A0ABC8SAB6_9AQUA</name>
<sequence>MFLVYYHSKENHAQFTVKGCEYIDILERENVAILTYRRKDFLYFCHLSFLKERFIQLLTNLCTSGCADD</sequence>
<proteinExistence type="predicted"/>
<protein>
    <submittedName>
        <fullName evidence="1">Uncharacterized protein</fullName>
    </submittedName>
</protein>
<accession>A0ABC8SAB6</accession>
<dbReference type="Proteomes" id="UP001642360">
    <property type="component" value="Unassembled WGS sequence"/>
</dbReference>
<organism evidence="1 3">
    <name type="scientific">Ilex paraguariensis</name>
    <name type="common">yerba mate</name>
    <dbReference type="NCBI Taxonomy" id="185542"/>
    <lineage>
        <taxon>Eukaryota</taxon>
        <taxon>Viridiplantae</taxon>
        <taxon>Streptophyta</taxon>
        <taxon>Embryophyta</taxon>
        <taxon>Tracheophyta</taxon>
        <taxon>Spermatophyta</taxon>
        <taxon>Magnoliopsida</taxon>
        <taxon>eudicotyledons</taxon>
        <taxon>Gunneridae</taxon>
        <taxon>Pentapetalae</taxon>
        <taxon>asterids</taxon>
        <taxon>campanulids</taxon>
        <taxon>Aquifoliales</taxon>
        <taxon>Aquifoliaceae</taxon>
        <taxon>Ilex</taxon>
    </lineage>
</organism>
<reference evidence="1 3" key="1">
    <citation type="submission" date="2024-02" db="EMBL/GenBank/DDBJ databases">
        <authorList>
            <person name="Vignale AGUSTIN F."/>
            <person name="Sosa J E."/>
            <person name="Modenutti C."/>
        </authorList>
    </citation>
    <scope>NUCLEOTIDE SEQUENCE [LARGE SCALE GENOMIC DNA]</scope>
</reference>
<evidence type="ECO:0000313" key="1">
    <source>
        <dbReference type="EMBL" id="CAK9154117.1"/>
    </source>
</evidence>
<keyword evidence="3" id="KW-1185">Reference proteome</keyword>
<dbReference type="AlphaFoldDB" id="A0ABC8SAB6"/>
<evidence type="ECO:0000313" key="3">
    <source>
        <dbReference type="Proteomes" id="UP001642360"/>
    </source>
</evidence>
<dbReference type="EMBL" id="CAUOFW020002498">
    <property type="protein sequence ID" value="CAK9154129.1"/>
    <property type="molecule type" value="Genomic_DNA"/>
</dbReference>